<keyword evidence="2" id="KW-0812">Transmembrane</keyword>
<feature type="transmembrane region" description="Helical" evidence="2">
    <location>
        <begin position="12"/>
        <end position="34"/>
    </location>
</feature>
<dbReference type="Proteomes" id="UP001190465">
    <property type="component" value="Chromosome"/>
</dbReference>
<feature type="compositionally biased region" description="Acidic residues" evidence="1">
    <location>
        <begin position="43"/>
        <end position="58"/>
    </location>
</feature>
<sequence>MTASTSYLADHTLLLALPALAPAVVVAGVVLFVAMRDRRTPEDPDQADDSDESDERSW</sequence>
<accession>A0ABM9M553</accession>
<protein>
    <submittedName>
        <fullName evidence="3">Uncharacterized protein</fullName>
    </submittedName>
</protein>
<evidence type="ECO:0000313" key="4">
    <source>
        <dbReference type="Proteomes" id="UP001190465"/>
    </source>
</evidence>
<name>A0ABM9M553_9MYCO</name>
<keyword evidence="2" id="KW-0472">Membrane</keyword>
<gene>
    <name evidence="3" type="ORF">MU0053_004530</name>
</gene>
<dbReference type="EMBL" id="OY726397">
    <property type="protein sequence ID" value="CAJ1510276.1"/>
    <property type="molecule type" value="Genomic_DNA"/>
</dbReference>
<reference evidence="3 4" key="1">
    <citation type="submission" date="2023-08" db="EMBL/GenBank/DDBJ databases">
        <authorList>
            <person name="Folkvardsen B D."/>
            <person name="Norman A."/>
        </authorList>
    </citation>
    <scope>NUCLEOTIDE SEQUENCE [LARGE SCALE GENOMIC DNA]</scope>
    <source>
        <strain evidence="3 4">Mu0053</strain>
    </source>
</reference>
<proteinExistence type="predicted"/>
<dbReference type="RefSeq" id="WP_308479816.1">
    <property type="nucleotide sequence ID" value="NZ_OY726397.1"/>
</dbReference>
<keyword evidence="2" id="KW-1133">Transmembrane helix</keyword>
<feature type="region of interest" description="Disordered" evidence="1">
    <location>
        <begin position="37"/>
        <end position="58"/>
    </location>
</feature>
<evidence type="ECO:0000256" key="2">
    <source>
        <dbReference type="SAM" id="Phobius"/>
    </source>
</evidence>
<evidence type="ECO:0000256" key="1">
    <source>
        <dbReference type="SAM" id="MobiDB-lite"/>
    </source>
</evidence>
<evidence type="ECO:0000313" key="3">
    <source>
        <dbReference type="EMBL" id="CAJ1510276.1"/>
    </source>
</evidence>
<organism evidence="3 4">
    <name type="scientific">[Mycobacterium] burgundiense</name>
    <dbReference type="NCBI Taxonomy" id="3064286"/>
    <lineage>
        <taxon>Bacteria</taxon>
        <taxon>Bacillati</taxon>
        <taxon>Actinomycetota</taxon>
        <taxon>Actinomycetes</taxon>
        <taxon>Mycobacteriales</taxon>
        <taxon>Mycobacteriaceae</taxon>
        <taxon>Mycolicibacterium</taxon>
    </lineage>
</organism>
<keyword evidence="4" id="KW-1185">Reference proteome</keyword>